<evidence type="ECO:0000256" key="3">
    <source>
        <dbReference type="ARBA" id="ARBA00022806"/>
    </source>
</evidence>
<evidence type="ECO:0000259" key="5">
    <source>
        <dbReference type="PROSITE" id="PS51217"/>
    </source>
</evidence>
<accession>T1DHJ5</accession>
<feature type="non-terminal residue" evidence="6">
    <location>
        <position position="304"/>
    </location>
</feature>
<evidence type="ECO:0000313" key="6">
    <source>
        <dbReference type="EMBL" id="EQD80794.1"/>
    </source>
</evidence>
<dbReference type="PROSITE" id="PS51217">
    <property type="entry name" value="UVRD_HELICASE_CTER"/>
    <property type="match status" value="1"/>
</dbReference>
<dbReference type="Gene3D" id="1.10.486.10">
    <property type="entry name" value="PCRA, domain 4"/>
    <property type="match status" value="1"/>
</dbReference>
<protein>
    <submittedName>
        <fullName evidence="6">UvrD/REP helicase</fullName>
    </submittedName>
</protein>
<dbReference type="GO" id="GO:0005829">
    <property type="term" value="C:cytosol"/>
    <property type="evidence" value="ECO:0007669"/>
    <property type="project" value="TreeGrafter"/>
</dbReference>
<feature type="domain" description="UvrD-like helicase C-terminal" evidence="5">
    <location>
        <begin position="1"/>
        <end position="258"/>
    </location>
</feature>
<dbReference type="AlphaFoldDB" id="T1DHJ5"/>
<organism evidence="6">
    <name type="scientific">mine drainage metagenome</name>
    <dbReference type="NCBI Taxonomy" id="410659"/>
    <lineage>
        <taxon>unclassified sequences</taxon>
        <taxon>metagenomes</taxon>
        <taxon>ecological metagenomes</taxon>
    </lineage>
</organism>
<keyword evidence="3 6" id="KW-0347">Helicase</keyword>
<dbReference type="PANTHER" id="PTHR11070">
    <property type="entry name" value="UVRD / RECB / PCRA DNA HELICASE FAMILY MEMBER"/>
    <property type="match status" value="1"/>
</dbReference>
<dbReference type="InterPro" id="IPR000212">
    <property type="entry name" value="DNA_helicase_UvrD/REP"/>
</dbReference>
<name>T1DHJ5_9ZZZZ</name>
<sequence length="304" mass="33799">ANAVMAEAPRQYRKDLHAERGSGARPRLVTVADLRQQAECVCDEVLRRREANVPLRRQGVLFRSSSHSDVLEIELARRGIPFVKYGGLRFLDAGHVKDLLALLRWADNPRNALAASRVLQLLPGMGPVNARRVFERLEGLGARLGALRELEPPAGAAANWPALVDLLTELAAPDCPWPGQVERARLWYQPHFERLYEQAHTRGGDLEQLTLLSGQFPSRERFLTELALDPPAAAGDLSGPPALDEDYLVLSTVHSAKGMEWDTVYLLNVVDGSFPSEFAAGRAELLEEERRLFYVALTRAQNDL</sequence>
<dbReference type="PANTHER" id="PTHR11070:SF3">
    <property type="entry name" value="DNA 3'-5' HELICASE"/>
    <property type="match status" value="1"/>
</dbReference>
<dbReference type="InterPro" id="IPR027417">
    <property type="entry name" value="P-loop_NTPase"/>
</dbReference>
<dbReference type="GO" id="GO:0003677">
    <property type="term" value="F:DNA binding"/>
    <property type="evidence" value="ECO:0007669"/>
    <property type="project" value="InterPro"/>
</dbReference>
<keyword evidence="1" id="KW-0547">Nucleotide-binding</keyword>
<dbReference type="GO" id="GO:0016787">
    <property type="term" value="F:hydrolase activity"/>
    <property type="evidence" value="ECO:0007669"/>
    <property type="project" value="UniProtKB-KW"/>
</dbReference>
<comment type="caution">
    <text evidence="6">The sequence shown here is derived from an EMBL/GenBank/DDBJ whole genome shotgun (WGS) entry which is preliminary data.</text>
</comment>
<dbReference type="SUPFAM" id="SSF52540">
    <property type="entry name" value="P-loop containing nucleoside triphosphate hydrolases"/>
    <property type="match status" value="1"/>
</dbReference>
<reference evidence="6" key="1">
    <citation type="submission" date="2013-08" db="EMBL/GenBank/DDBJ databases">
        <authorList>
            <person name="Mendez C."/>
            <person name="Richter M."/>
            <person name="Ferrer M."/>
            <person name="Sanchez J."/>
        </authorList>
    </citation>
    <scope>NUCLEOTIDE SEQUENCE</scope>
</reference>
<proteinExistence type="predicted"/>
<keyword evidence="2" id="KW-0378">Hydrolase</keyword>
<evidence type="ECO:0000256" key="4">
    <source>
        <dbReference type="ARBA" id="ARBA00022840"/>
    </source>
</evidence>
<keyword evidence="4" id="KW-0067">ATP-binding</keyword>
<dbReference type="Gene3D" id="3.40.50.300">
    <property type="entry name" value="P-loop containing nucleotide triphosphate hydrolases"/>
    <property type="match status" value="1"/>
</dbReference>
<reference evidence="6" key="2">
    <citation type="journal article" date="2014" name="ISME J.">
        <title>Microbial stratification in low pH oxic and suboxic macroscopic growths along an acid mine drainage.</title>
        <authorList>
            <person name="Mendez-Garcia C."/>
            <person name="Mesa V."/>
            <person name="Sprenger R.R."/>
            <person name="Richter M."/>
            <person name="Diez M.S."/>
            <person name="Solano J."/>
            <person name="Bargiela R."/>
            <person name="Golyshina O.V."/>
            <person name="Manteca A."/>
            <person name="Ramos J.L."/>
            <person name="Gallego J.R."/>
            <person name="Llorente I."/>
            <person name="Martins Dos Santos V.A."/>
            <person name="Jensen O.N."/>
            <person name="Pelaez A.I."/>
            <person name="Sanchez J."/>
            <person name="Ferrer M."/>
        </authorList>
    </citation>
    <scope>NUCLEOTIDE SEQUENCE</scope>
</reference>
<dbReference type="GO" id="GO:0000725">
    <property type="term" value="P:recombinational repair"/>
    <property type="evidence" value="ECO:0007669"/>
    <property type="project" value="TreeGrafter"/>
</dbReference>
<dbReference type="GO" id="GO:0043138">
    <property type="term" value="F:3'-5' DNA helicase activity"/>
    <property type="evidence" value="ECO:0007669"/>
    <property type="project" value="TreeGrafter"/>
</dbReference>
<dbReference type="GO" id="GO:0005524">
    <property type="term" value="F:ATP binding"/>
    <property type="evidence" value="ECO:0007669"/>
    <property type="project" value="UniProtKB-KW"/>
</dbReference>
<feature type="non-terminal residue" evidence="6">
    <location>
        <position position="1"/>
    </location>
</feature>
<gene>
    <name evidence="6" type="ORF">B1A_00511</name>
</gene>
<dbReference type="EMBL" id="AUZX01000385">
    <property type="protein sequence ID" value="EQD80794.1"/>
    <property type="molecule type" value="Genomic_DNA"/>
</dbReference>
<evidence type="ECO:0000256" key="1">
    <source>
        <dbReference type="ARBA" id="ARBA00022741"/>
    </source>
</evidence>
<dbReference type="InterPro" id="IPR014017">
    <property type="entry name" value="DNA_helicase_UvrD-like_C"/>
</dbReference>
<dbReference type="Pfam" id="PF13361">
    <property type="entry name" value="UvrD_C"/>
    <property type="match status" value="2"/>
</dbReference>
<evidence type="ECO:0000256" key="2">
    <source>
        <dbReference type="ARBA" id="ARBA00022801"/>
    </source>
</evidence>